<organism evidence="1 2">
    <name type="scientific">Catellatospora bangladeshensis</name>
    <dbReference type="NCBI Taxonomy" id="310355"/>
    <lineage>
        <taxon>Bacteria</taxon>
        <taxon>Bacillati</taxon>
        <taxon>Actinomycetota</taxon>
        <taxon>Actinomycetes</taxon>
        <taxon>Micromonosporales</taxon>
        <taxon>Micromonosporaceae</taxon>
        <taxon>Catellatospora</taxon>
    </lineage>
</organism>
<dbReference type="EMBL" id="BONF01000055">
    <property type="protein sequence ID" value="GIF85943.1"/>
    <property type="molecule type" value="Genomic_DNA"/>
</dbReference>
<name>A0A8J3JSL0_9ACTN</name>
<dbReference type="Proteomes" id="UP000601223">
    <property type="component" value="Unassembled WGS sequence"/>
</dbReference>
<dbReference type="AlphaFoldDB" id="A0A8J3JSL0"/>
<reference evidence="1 2" key="1">
    <citation type="submission" date="2021-01" db="EMBL/GenBank/DDBJ databases">
        <title>Whole genome shotgun sequence of Catellatospora bangladeshensis NBRC 107357.</title>
        <authorList>
            <person name="Komaki H."/>
            <person name="Tamura T."/>
        </authorList>
    </citation>
    <scope>NUCLEOTIDE SEQUENCE [LARGE SCALE GENOMIC DNA]</scope>
    <source>
        <strain evidence="1 2">NBRC 107357</strain>
    </source>
</reference>
<evidence type="ECO:0000313" key="1">
    <source>
        <dbReference type="EMBL" id="GIF85943.1"/>
    </source>
</evidence>
<evidence type="ECO:0000313" key="2">
    <source>
        <dbReference type="Proteomes" id="UP000601223"/>
    </source>
</evidence>
<accession>A0A8J3JSL0</accession>
<sequence>MPPATHRLGSLTLIDEERATVLPATRELLDRYRTASPAVTWRWESAVVEVILRHGSTSDARALLATFLDDPEARRRLVPVFARHGDPSTAGQLVAACLDGGRLRAGVPAEVLHAVGFLGYEPAERTLWEHVEGPYDEAMNACLGLLHLPCRGLRTDIAGALERHFGANLFPEFLPVLAAKTGDPSWLGRLVEWGEGGASTDCNGGLILGIALHGGRARPAFTQLLWNPLWEAHGPGTGSDYWAYAGARVLGLSMAELYAELGARLQSDADIDDKRHCLSVFTALLGYWAGRPWLGLRSAPDPAETSDALRDLLFAWSTPNRDDSLIGLAGQVLDSGDRDLARLHELENELHIRAVHEVEIRSLAHRYENER</sequence>
<proteinExistence type="predicted"/>
<comment type="caution">
    <text evidence="1">The sequence shown here is derived from an EMBL/GenBank/DDBJ whole genome shotgun (WGS) entry which is preliminary data.</text>
</comment>
<gene>
    <name evidence="1" type="ORF">Cba03nite_72920</name>
</gene>
<protein>
    <submittedName>
        <fullName evidence="1">Uncharacterized protein</fullName>
    </submittedName>
</protein>
<keyword evidence="2" id="KW-1185">Reference proteome</keyword>